<dbReference type="GO" id="GO:0018169">
    <property type="term" value="F:ribosomal S6-glutamic acid ligase activity"/>
    <property type="evidence" value="ECO:0007669"/>
    <property type="project" value="TreeGrafter"/>
</dbReference>
<protein>
    <recommendedName>
        <fullName evidence="1">ATP-grasp fold RimK-type domain-containing protein</fullName>
    </recommendedName>
</protein>
<feature type="domain" description="ATP-grasp fold RimK-type" evidence="1">
    <location>
        <begin position="137"/>
        <end position="307"/>
    </location>
</feature>
<dbReference type="InterPro" id="IPR013651">
    <property type="entry name" value="ATP-grasp_RimK-type"/>
</dbReference>
<dbReference type="GO" id="GO:0005737">
    <property type="term" value="C:cytoplasm"/>
    <property type="evidence" value="ECO:0007669"/>
    <property type="project" value="TreeGrafter"/>
</dbReference>
<accession>A0A3B0YW57</accession>
<name>A0A3B0YW57_9ZZZZ</name>
<reference evidence="2" key="1">
    <citation type="submission" date="2018-06" db="EMBL/GenBank/DDBJ databases">
        <authorList>
            <person name="Zhirakovskaya E."/>
        </authorList>
    </citation>
    <scope>NUCLEOTIDE SEQUENCE</scope>
</reference>
<dbReference type="Pfam" id="PF08443">
    <property type="entry name" value="RimK"/>
    <property type="match status" value="1"/>
</dbReference>
<sequence>MASLSSPIVIVGSLADEHVLAVQAGLIELGHKPLIFDALGFPGNLPISMSQDGDAITIRGQNVGHPAAVYVRSLYQDPVAYGVDVEDEMKDDWRRTLMAFRESSTLLTSILYRWEHLGVPMFNPPSAQINITKPYQLALLAEAGLPVPDTLWSNNPAAVKTFCEHEERIYKPVTGGAATLKVSREDLTNERLRKLASAPVTFQEWLPGDDIRVYIIDGRVVCSLRIVSDAIDFRQNEQHIEVIKLPTEIERQCLTAMEVIGLRFTGLDLKADIQGQYKILELNPSAMFLGFEQWAEVDICRPLCEAIIKHAIRKKW</sequence>
<proteinExistence type="predicted"/>
<dbReference type="PANTHER" id="PTHR21621">
    <property type="entry name" value="RIBOSOMAL PROTEIN S6 MODIFICATION PROTEIN"/>
    <property type="match status" value="1"/>
</dbReference>
<dbReference type="GO" id="GO:0009432">
    <property type="term" value="P:SOS response"/>
    <property type="evidence" value="ECO:0007669"/>
    <property type="project" value="TreeGrafter"/>
</dbReference>
<organism evidence="2">
    <name type="scientific">hydrothermal vent metagenome</name>
    <dbReference type="NCBI Taxonomy" id="652676"/>
    <lineage>
        <taxon>unclassified sequences</taxon>
        <taxon>metagenomes</taxon>
        <taxon>ecological metagenomes</taxon>
    </lineage>
</organism>
<dbReference type="PANTHER" id="PTHR21621:SF0">
    <property type="entry name" value="BETA-CITRYLGLUTAMATE SYNTHASE B-RELATED"/>
    <property type="match status" value="1"/>
</dbReference>
<evidence type="ECO:0000259" key="1">
    <source>
        <dbReference type="Pfam" id="PF08443"/>
    </source>
</evidence>
<dbReference type="AlphaFoldDB" id="A0A3B0YW57"/>
<dbReference type="SUPFAM" id="SSF56059">
    <property type="entry name" value="Glutathione synthetase ATP-binding domain-like"/>
    <property type="match status" value="1"/>
</dbReference>
<gene>
    <name evidence="2" type="ORF">MNBD_GAMMA16-2063</name>
</gene>
<dbReference type="Gene3D" id="3.30.470.20">
    <property type="entry name" value="ATP-grasp fold, B domain"/>
    <property type="match status" value="1"/>
</dbReference>
<evidence type="ECO:0000313" key="2">
    <source>
        <dbReference type="EMBL" id="VAW83631.1"/>
    </source>
</evidence>
<dbReference type="EMBL" id="UOFO01000015">
    <property type="protein sequence ID" value="VAW83631.1"/>
    <property type="molecule type" value="Genomic_DNA"/>
</dbReference>